<evidence type="ECO:0000313" key="10">
    <source>
        <dbReference type="EMBL" id="BCB96819.1"/>
    </source>
</evidence>
<evidence type="ECO:0000256" key="6">
    <source>
        <dbReference type="ARBA" id="ARBA00022884"/>
    </source>
</evidence>
<dbReference type="Pfam" id="PF00398">
    <property type="entry name" value="RrnaAD"/>
    <property type="match status" value="1"/>
</dbReference>
<evidence type="ECO:0000259" key="9">
    <source>
        <dbReference type="SMART" id="SM00650"/>
    </source>
</evidence>
<comment type="function">
    <text evidence="7">Specifically dimethylates two adjacent adenosines (A1518 and A1519) in the loop of a conserved hairpin near the 3'-end of 16S rRNA in the 30S particle. May play a critical role in biogenesis of 30S subunits.</text>
</comment>
<dbReference type="InterPro" id="IPR011530">
    <property type="entry name" value="rRNA_adenine_dimethylase"/>
</dbReference>
<evidence type="ECO:0000256" key="3">
    <source>
        <dbReference type="ARBA" id="ARBA00022603"/>
    </source>
</evidence>
<organism evidence="10 11">
    <name type="scientific">Dissulfurispira thermophila</name>
    <dbReference type="NCBI Taxonomy" id="2715679"/>
    <lineage>
        <taxon>Bacteria</taxon>
        <taxon>Pseudomonadati</taxon>
        <taxon>Nitrospirota</taxon>
        <taxon>Thermodesulfovibrionia</taxon>
        <taxon>Thermodesulfovibrionales</taxon>
        <taxon>Dissulfurispiraceae</taxon>
        <taxon>Dissulfurispira</taxon>
    </lineage>
</organism>
<accession>A0A7G1H3R1</accession>
<dbReference type="EC" id="2.1.1.182" evidence="7"/>
<dbReference type="Gene3D" id="1.10.8.100">
    <property type="entry name" value="Ribosomal RNA adenine dimethylase-like, domain 2"/>
    <property type="match status" value="1"/>
</dbReference>
<dbReference type="HAMAP" id="MF_00607">
    <property type="entry name" value="16SrRNA_methyltr_A"/>
    <property type="match status" value="1"/>
</dbReference>
<dbReference type="InterPro" id="IPR020598">
    <property type="entry name" value="rRNA_Ade_methylase_Trfase_N"/>
</dbReference>
<gene>
    <name evidence="7 10" type="primary">rsmA</name>
    <name evidence="7" type="synonym">ksgA</name>
    <name evidence="10" type="ORF">JZK55_17410</name>
</gene>
<evidence type="ECO:0000256" key="5">
    <source>
        <dbReference type="ARBA" id="ARBA00022691"/>
    </source>
</evidence>
<dbReference type="SUPFAM" id="SSF53335">
    <property type="entry name" value="S-adenosyl-L-methionine-dependent methyltransferases"/>
    <property type="match status" value="1"/>
</dbReference>
<dbReference type="GO" id="GO:0005829">
    <property type="term" value="C:cytosol"/>
    <property type="evidence" value="ECO:0007669"/>
    <property type="project" value="TreeGrafter"/>
</dbReference>
<dbReference type="RefSeq" id="WP_203471983.1">
    <property type="nucleotide sequence ID" value="NZ_AP022873.1"/>
</dbReference>
<keyword evidence="11" id="KW-1185">Reference proteome</keyword>
<dbReference type="PANTHER" id="PTHR11727">
    <property type="entry name" value="DIMETHYLADENOSINE TRANSFERASE"/>
    <property type="match status" value="1"/>
</dbReference>
<dbReference type="FunFam" id="3.40.50.150:FF:000023">
    <property type="entry name" value="Ribosomal RNA small subunit methyltransferase A"/>
    <property type="match status" value="1"/>
</dbReference>
<evidence type="ECO:0000256" key="7">
    <source>
        <dbReference type="HAMAP-Rule" id="MF_00607"/>
    </source>
</evidence>
<dbReference type="AlphaFoldDB" id="A0A7G1H3R1"/>
<dbReference type="CDD" id="cd02440">
    <property type="entry name" value="AdoMet_MTases"/>
    <property type="match status" value="1"/>
</dbReference>
<evidence type="ECO:0000256" key="4">
    <source>
        <dbReference type="ARBA" id="ARBA00022679"/>
    </source>
</evidence>
<dbReference type="PROSITE" id="PS51689">
    <property type="entry name" value="SAM_RNA_A_N6_MT"/>
    <property type="match status" value="1"/>
</dbReference>
<evidence type="ECO:0000256" key="8">
    <source>
        <dbReference type="PROSITE-ProRule" id="PRU01026"/>
    </source>
</evidence>
<dbReference type="Proteomes" id="UP000516360">
    <property type="component" value="Chromosome"/>
</dbReference>
<dbReference type="PANTHER" id="PTHR11727:SF7">
    <property type="entry name" value="DIMETHYLADENOSINE TRANSFERASE-RELATED"/>
    <property type="match status" value="1"/>
</dbReference>
<protein>
    <recommendedName>
        <fullName evidence="7">Ribosomal RNA small subunit methyltransferase A</fullName>
        <ecNumber evidence="7">2.1.1.182</ecNumber>
    </recommendedName>
    <alternativeName>
        <fullName evidence="7">16S rRNA (adenine(1518)-N(6)/adenine(1519)-N(6))-dimethyltransferase</fullName>
    </alternativeName>
    <alternativeName>
        <fullName evidence="7">16S rRNA dimethyladenosine transferase</fullName>
    </alternativeName>
    <alternativeName>
        <fullName evidence="7">16S rRNA dimethylase</fullName>
    </alternativeName>
    <alternativeName>
        <fullName evidence="7">S-adenosylmethionine-6-N', N'-adenosyl(rRNA) dimethyltransferase</fullName>
    </alternativeName>
</protein>
<dbReference type="GO" id="GO:0052908">
    <property type="term" value="F:16S rRNA (adenine(1518)-N(6)/adenine(1519)-N(6))-dimethyltransferase activity"/>
    <property type="evidence" value="ECO:0007669"/>
    <property type="project" value="UniProtKB-EC"/>
</dbReference>
<evidence type="ECO:0000313" key="11">
    <source>
        <dbReference type="Proteomes" id="UP000516360"/>
    </source>
</evidence>
<dbReference type="InterPro" id="IPR023165">
    <property type="entry name" value="rRNA_Ade_diMease-like_C"/>
</dbReference>
<evidence type="ECO:0000256" key="2">
    <source>
        <dbReference type="ARBA" id="ARBA00022552"/>
    </source>
</evidence>
<keyword evidence="2 7" id="KW-0698">rRNA processing</keyword>
<dbReference type="SMART" id="SM00650">
    <property type="entry name" value="rADc"/>
    <property type="match status" value="1"/>
</dbReference>
<feature type="binding site" evidence="7 8">
    <location>
        <position position="57"/>
    </location>
    <ligand>
        <name>S-adenosyl-L-methionine</name>
        <dbReference type="ChEBI" id="CHEBI:59789"/>
    </ligand>
</feature>
<feature type="domain" description="Ribosomal RNA adenine methylase transferase N-terminal" evidence="9">
    <location>
        <begin position="16"/>
        <end position="189"/>
    </location>
</feature>
<dbReference type="FunFam" id="1.10.8.100:FF:000001">
    <property type="entry name" value="Ribosomal RNA small subunit methyltransferase A"/>
    <property type="match status" value="1"/>
</dbReference>
<keyword evidence="1 7" id="KW-0963">Cytoplasm</keyword>
<dbReference type="EMBL" id="AP022873">
    <property type="protein sequence ID" value="BCB96819.1"/>
    <property type="molecule type" value="Genomic_DNA"/>
</dbReference>
<dbReference type="InterPro" id="IPR001737">
    <property type="entry name" value="KsgA/Erm"/>
</dbReference>
<evidence type="ECO:0000256" key="1">
    <source>
        <dbReference type="ARBA" id="ARBA00022490"/>
    </source>
</evidence>
<feature type="binding site" evidence="7 8">
    <location>
        <position position="104"/>
    </location>
    <ligand>
        <name>S-adenosyl-L-methionine</name>
        <dbReference type="ChEBI" id="CHEBI:59789"/>
    </ligand>
</feature>
<keyword evidence="6 7" id="KW-0694">RNA-binding</keyword>
<feature type="binding site" evidence="7 8">
    <location>
        <position position="87"/>
    </location>
    <ligand>
        <name>S-adenosyl-L-methionine</name>
        <dbReference type="ChEBI" id="CHEBI:59789"/>
    </ligand>
</feature>
<feature type="binding site" evidence="7 8">
    <location>
        <position position="11"/>
    </location>
    <ligand>
        <name>S-adenosyl-L-methionine</name>
        <dbReference type="ChEBI" id="CHEBI:59789"/>
    </ligand>
</feature>
<dbReference type="PROSITE" id="PS01131">
    <property type="entry name" value="RRNA_A_DIMETH"/>
    <property type="match status" value="1"/>
</dbReference>
<keyword evidence="4 7" id="KW-0808">Transferase</keyword>
<keyword evidence="5 7" id="KW-0949">S-adenosyl-L-methionine</keyword>
<dbReference type="NCBIfam" id="TIGR00755">
    <property type="entry name" value="ksgA"/>
    <property type="match status" value="1"/>
</dbReference>
<keyword evidence="3 7" id="KW-0489">Methyltransferase</keyword>
<comment type="subcellular location">
    <subcellularLocation>
        <location evidence="7">Cytoplasm</location>
    </subcellularLocation>
</comment>
<dbReference type="Gene3D" id="3.40.50.150">
    <property type="entry name" value="Vaccinia Virus protein VP39"/>
    <property type="match status" value="1"/>
</dbReference>
<comment type="similarity">
    <text evidence="7">Belongs to the class I-like SAM-binding methyltransferase superfamily. rRNA adenine N(6)-methyltransferase family. RsmA subfamily.</text>
</comment>
<dbReference type="GO" id="GO:0003723">
    <property type="term" value="F:RNA binding"/>
    <property type="evidence" value="ECO:0007669"/>
    <property type="project" value="UniProtKB-UniRule"/>
</dbReference>
<name>A0A7G1H3R1_9BACT</name>
<comment type="catalytic activity">
    <reaction evidence="7">
        <text>adenosine(1518)/adenosine(1519) in 16S rRNA + 4 S-adenosyl-L-methionine = N(6)-dimethyladenosine(1518)/N(6)-dimethyladenosine(1519) in 16S rRNA + 4 S-adenosyl-L-homocysteine + 4 H(+)</text>
        <dbReference type="Rhea" id="RHEA:19609"/>
        <dbReference type="Rhea" id="RHEA-COMP:10232"/>
        <dbReference type="Rhea" id="RHEA-COMP:10233"/>
        <dbReference type="ChEBI" id="CHEBI:15378"/>
        <dbReference type="ChEBI" id="CHEBI:57856"/>
        <dbReference type="ChEBI" id="CHEBI:59789"/>
        <dbReference type="ChEBI" id="CHEBI:74411"/>
        <dbReference type="ChEBI" id="CHEBI:74493"/>
        <dbReference type="EC" id="2.1.1.182"/>
    </reaction>
</comment>
<feature type="binding site" evidence="7 8">
    <location>
        <position position="9"/>
    </location>
    <ligand>
        <name>S-adenosyl-L-methionine</name>
        <dbReference type="ChEBI" id="CHEBI:59789"/>
    </ligand>
</feature>
<sequence>MPKKHLGQNFLFDPSILHKIIEAANIRSDDIIVEIGPGHGTLTKLLAERAKKVIAIELDHELYMKLRNEIDNLKSHYPSNIQLIHGDALRYPYEELEPFKVVANIPYYITTPIIFRLIEAKKNLKSMTLTIQKEVAQRIVAKPGTKDYGVLSIAIQYYGKPRLRFVIPKGAFRPVPKVDSAVIHIEMLDKPIAMVTDEKLFFRIVKTAFAQRRKTLSNSLKSISKDIREILVNAKIDPNRRAETLSIEEFARLANLIKTKGLKGEDQAEGLRLGSRH</sequence>
<dbReference type="InterPro" id="IPR020596">
    <property type="entry name" value="rRNA_Ade_Mease_Trfase_CS"/>
</dbReference>
<reference evidence="10 11" key="1">
    <citation type="submission" date="2020-03" db="EMBL/GenBank/DDBJ databases">
        <title>Complete genome sequences of two sulfur-disproportionating bacterial strains T55J and Mzg5.</title>
        <authorList>
            <person name="Umezawa K."/>
            <person name="Kojima H."/>
            <person name="Kato Y."/>
            <person name="Fukui M."/>
        </authorList>
    </citation>
    <scope>NUCLEOTIDE SEQUENCE [LARGE SCALE GENOMIC DNA]</scope>
    <source>
        <strain evidence="10 11">T55J</strain>
    </source>
</reference>
<feature type="binding site" evidence="7 8">
    <location>
        <position position="36"/>
    </location>
    <ligand>
        <name>S-adenosyl-L-methionine</name>
        <dbReference type="ChEBI" id="CHEBI:59789"/>
    </ligand>
</feature>
<proteinExistence type="inferred from homology"/>
<dbReference type="KEGG" id="dtp:JZK55_17410"/>
<dbReference type="InterPro" id="IPR029063">
    <property type="entry name" value="SAM-dependent_MTases_sf"/>
</dbReference>